<dbReference type="Pfam" id="PF06271">
    <property type="entry name" value="RDD"/>
    <property type="match status" value="1"/>
</dbReference>
<dbReference type="PANTHER" id="PTHR36115">
    <property type="entry name" value="PROLINE-RICH ANTIGEN HOMOLOG-RELATED"/>
    <property type="match status" value="1"/>
</dbReference>
<dbReference type="Proteomes" id="UP001499967">
    <property type="component" value="Unassembled WGS sequence"/>
</dbReference>
<sequence length="164" mass="17378">MNSPPDPRPAGIVTRVVAAAVDLVVVLVMSGGVFLAAAAARFAWSPLTFRWPSPPWALVLAVGAVIAGAYLTIAWATTGRTYGAAVLGLRVLTARHLKLGWARAALRATLCLLFPPGLLWAAITRRRRSLQDALLLSEVVYDWSDDAGLAASAPEPPGRAGRWT</sequence>
<evidence type="ECO:0000256" key="3">
    <source>
        <dbReference type="ARBA" id="ARBA00022692"/>
    </source>
</evidence>
<protein>
    <submittedName>
        <fullName evidence="8">RDD family protein</fullName>
    </submittedName>
</protein>
<reference evidence="8 9" key="1">
    <citation type="journal article" date="2019" name="Int. J. Syst. Evol. Microbiol.">
        <title>The Global Catalogue of Microorganisms (GCM) 10K type strain sequencing project: providing services to taxonomists for standard genome sequencing and annotation.</title>
        <authorList>
            <consortium name="The Broad Institute Genomics Platform"/>
            <consortium name="The Broad Institute Genome Sequencing Center for Infectious Disease"/>
            <person name="Wu L."/>
            <person name="Ma J."/>
        </authorList>
    </citation>
    <scope>NUCLEOTIDE SEQUENCE [LARGE SCALE GENOMIC DNA]</scope>
    <source>
        <strain evidence="8 9">JCM 11117</strain>
    </source>
</reference>
<comment type="subcellular location">
    <subcellularLocation>
        <location evidence="1">Cell membrane</location>
        <topology evidence="1">Multi-pass membrane protein</topology>
    </subcellularLocation>
</comment>
<feature type="transmembrane region" description="Helical" evidence="6">
    <location>
        <begin position="104"/>
        <end position="123"/>
    </location>
</feature>
<keyword evidence="2" id="KW-1003">Cell membrane</keyword>
<feature type="transmembrane region" description="Helical" evidence="6">
    <location>
        <begin position="56"/>
        <end position="77"/>
    </location>
</feature>
<organism evidence="8 9">
    <name type="scientific">Pseudonocardia zijingensis</name>
    <dbReference type="NCBI Taxonomy" id="153376"/>
    <lineage>
        <taxon>Bacteria</taxon>
        <taxon>Bacillati</taxon>
        <taxon>Actinomycetota</taxon>
        <taxon>Actinomycetes</taxon>
        <taxon>Pseudonocardiales</taxon>
        <taxon>Pseudonocardiaceae</taxon>
        <taxon>Pseudonocardia</taxon>
    </lineage>
</organism>
<keyword evidence="5 6" id="KW-0472">Membrane</keyword>
<gene>
    <name evidence="8" type="ORF">GCM10009559_24950</name>
</gene>
<evidence type="ECO:0000256" key="6">
    <source>
        <dbReference type="SAM" id="Phobius"/>
    </source>
</evidence>
<evidence type="ECO:0000313" key="9">
    <source>
        <dbReference type="Proteomes" id="UP001499967"/>
    </source>
</evidence>
<comment type="caution">
    <text evidence="8">The sequence shown here is derived from an EMBL/GenBank/DDBJ whole genome shotgun (WGS) entry which is preliminary data.</text>
</comment>
<keyword evidence="9" id="KW-1185">Reference proteome</keyword>
<accession>A0ABN1PWQ7</accession>
<dbReference type="InterPro" id="IPR051791">
    <property type="entry name" value="Pra-immunoreactive"/>
</dbReference>
<evidence type="ECO:0000256" key="2">
    <source>
        <dbReference type="ARBA" id="ARBA00022475"/>
    </source>
</evidence>
<feature type="transmembrane region" description="Helical" evidence="6">
    <location>
        <begin position="12"/>
        <end position="44"/>
    </location>
</feature>
<dbReference type="InterPro" id="IPR010432">
    <property type="entry name" value="RDD"/>
</dbReference>
<evidence type="ECO:0000256" key="4">
    <source>
        <dbReference type="ARBA" id="ARBA00022989"/>
    </source>
</evidence>
<evidence type="ECO:0000256" key="5">
    <source>
        <dbReference type="ARBA" id="ARBA00023136"/>
    </source>
</evidence>
<keyword evidence="3 6" id="KW-0812">Transmembrane</keyword>
<evidence type="ECO:0000256" key="1">
    <source>
        <dbReference type="ARBA" id="ARBA00004651"/>
    </source>
</evidence>
<evidence type="ECO:0000259" key="7">
    <source>
        <dbReference type="Pfam" id="PF06271"/>
    </source>
</evidence>
<dbReference type="EMBL" id="BAAAHP010000071">
    <property type="protein sequence ID" value="GAA0934429.1"/>
    <property type="molecule type" value="Genomic_DNA"/>
</dbReference>
<name>A0ABN1PWQ7_9PSEU</name>
<keyword evidence="4 6" id="KW-1133">Transmembrane helix</keyword>
<proteinExistence type="predicted"/>
<dbReference type="RefSeq" id="WP_343941489.1">
    <property type="nucleotide sequence ID" value="NZ_BAAAHP010000071.1"/>
</dbReference>
<evidence type="ECO:0000313" key="8">
    <source>
        <dbReference type="EMBL" id="GAA0934429.1"/>
    </source>
</evidence>
<feature type="domain" description="RDD" evidence="7">
    <location>
        <begin position="10"/>
        <end position="134"/>
    </location>
</feature>